<evidence type="ECO:0000256" key="3">
    <source>
        <dbReference type="SAM" id="SignalP"/>
    </source>
</evidence>
<keyword evidence="5" id="KW-1185">Reference proteome</keyword>
<feature type="compositionally biased region" description="Basic and acidic residues" evidence="1">
    <location>
        <begin position="323"/>
        <end position="352"/>
    </location>
</feature>
<keyword evidence="3" id="KW-0732">Signal</keyword>
<keyword evidence="2" id="KW-1133">Transmembrane helix</keyword>
<feature type="compositionally biased region" description="Polar residues" evidence="1">
    <location>
        <begin position="294"/>
        <end position="311"/>
    </location>
</feature>
<evidence type="ECO:0000256" key="1">
    <source>
        <dbReference type="SAM" id="MobiDB-lite"/>
    </source>
</evidence>
<feature type="chain" id="PRO_5029481881" description="Cnidarian restricted protein" evidence="3">
    <location>
        <begin position="28"/>
        <end position="352"/>
    </location>
</feature>
<dbReference type="RefSeq" id="XP_066927379.1">
    <property type="nucleotide sequence ID" value="XM_067071278.1"/>
</dbReference>
<sequence>MSTQFLFTSFLQVLLLLQIQGPQTSDAYRTARCIEEVCSSTLKCDVAFSYKPSLKGHRYCIGDDKYIQCRDCRLEEETISVSVHISGIQDHTKLQGYSRTLLQFVNQWCPKIGCNVLYFKNVPKLSRFNFFTYPGVWDMATTTLIADNIHTKLYFIKYIGGRPIGAVDPIDIARLLSTEILRKTLLQRYGVTIKTDIIDINYKRIIDAEINKDLTIIDDKNPEPVEDDEKTNEKDNSFSSESSLKARIMILILFGVLLVTVFISIVLFRAKPRCLRHFHTLQRTSSTQDVIQDTANNDLDNQPSSSTNQNGVDGFLEPPPYSEDDRYRKDNPPPKYDELFMEENRHTTTAEL</sequence>
<dbReference type="Proteomes" id="UP000594262">
    <property type="component" value="Unplaced"/>
</dbReference>
<protein>
    <recommendedName>
        <fullName evidence="6">Cnidarian restricted protein</fullName>
    </recommendedName>
</protein>
<evidence type="ECO:0008006" key="6">
    <source>
        <dbReference type="Google" id="ProtNLM"/>
    </source>
</evidence>
<dbReference type="AlphaFoldDB" id="A0A7M5X6K2"/>
<feature type="transmembrane region" description="Helical" evidence="2">
    <location>
        <begin position="248"/>
        <end position="268"/>
    </location>
</feature>
<accession>A0A7M5X6K2</accession>
<name>A0A7M5X6K2_9CNID</name>
<keyword evidence="2" id="KW-0472">Membrane</keyword>
<reference evidence="4" key="1">
    <citation type="submission" date="2021-01" db="UniProtKB">
        <authorList>
            <consortium name="EnsemblMetazoa"/>
        </authorList>
    </citation>
    <scope>IDENTIFICATION</scope>
</reference>
<dbReference type="GeneID" id="136814850"/>
<keyword evidence="2" id="KW-0812">Transmembrane</keyword>
<evidence type="ECO:0000313" key="5">
    <source>
        <dbReference type="Proteomes" id="UP000594262"/>
    </source>
</evidence>
<feature type="region of interest" description="Disordered" evidence="1">
    <location>
        <begin position="219"/>
        <end position="238"/>
    </location>
</feature>
<organism evidence="4 5">
    <name type="scientific">Clytia hemisphaerica</name>
    <dbReference type="NCBI Taxonomy" id="252671"/>
    <lineage>
        <taxon>Eukaryota</taxon>
        <taxon>Metazoa</taxon>
        <taxon>Cnidaria</taxon>
        <taxon>Hydrozoa</taxon>
        <taxon>Hydroidolina</taxon>
        <taxon>Leptothecata</taxon>
        <taxon>Obeliida</taxon>
        <taxon>Clytiidae</taxon>
        <taxon>Clytia</taxon>
    </lineage>
</organism>
<evidence type="ECO:0000313" key="4">
    <source>
        <dbReference type="EnsemblMetazoa" id="CLYHEMP018308.1"/>
    </source>
</evidence>
<evidence type="ECO:0000256" key="2">
    <source>
        <dbReference type="SAM" id="Phobius"/>
    </source>
</evidence>
<feature type="region of interest" description="Disordered" evidence="1">
    <location>
        <begin position="294"/>
        <end position="352"/>
    </location>
</feature>
<proteinExistence type="predicted"/>
<dbReference type="EnsemblMetazoa" id="CLYHEMT018308.1">
    <property type="protein sequence ID" value="CLYHEMP018308.1"/>
    <property type="gene ID" value="CLYHEMG018308"/>
</dbReference>
<feature type="signal peptide" evidence="3">
    <location>
        <begin position="1"/>
        <end position="27"/>
    </location>
</feature>